<organism evidence="1 2">
    <name type="scientific">Cellvibrio fontiphilus</name>
    <dbReference type="NCBI Taxonomy" id="1815559"/>
    <lineage>
        <taxon>Bacteria</taxon>
        <taxon>Pseudomonadati</taxon>
        <taxon>Pseudomonadota</taxon>
        <taxon>Gammaproteobacteria</taxon>
        <taxon>Cellvibrionales</taxon>
        <taxon>Cellvibrionaceae</taxon>
        <taxon>Cellvibrio</taxon>
    </lineage>
</organism>
<dbReference type="EMBL" id="JBHRTF010000004">
    <property type="protein sequence ID" value="MFC3116246.1"/>
    <property type="molecule type" value="Genomic_DNA"/>
</dbReference>
<evidence type="ECO:0000313" key="1">
    <source>
        <dbReference type="EMBL" id="MFC3116246.1"/>
    </source>
</evidence>
<comment type="caution">
    <text evidence="1">The sequence shown here is derived from an EMBL/GenBank/DDBJ whole genome shotgun (WGS) entry which is preliminary data.</text>
</comment>
<dbReference type="Gene3D" id="3.40.190.10">
    <property type="entry name" value="Periplasmic binding protein-like II"/>
    <property type="match status" value="2"/>
</dbReference>
<protein>
    <submittedName>
        <fullName evidence="1">Substrate-binding periplasmic protein</fullName>
    </submittedName>
</protein>
<keyword evidence="2" id="KW-1185">Reference proteome</keyword>
<reference evidence="2" key="1">
    <citation type="journal article" date="2019" name="Int. J. Syst. Evol. Microbiol.">
        <title>The Global Catalogue of Microorganisms (GCM) 10K type strain sequencing project: providing services to taxonomists for standard genome sequencing and annotation.</title>
        <authorList>
            <consortium name="The Broad Institute Genomics Platform"/>
            <consortium name="The Broad Institute Genome Sequencing Center for Infectious Disease"/>
            <person name="Wu L."/>
            <person name="Ma J."/>
        </authorList>
    </citation>
    <scope>NUCLEOTIDE SEQUENCE [LARGE SCALE GENOMIC DNA]</scope>
    <source>
        <strain evidence="2">KCTC 52237</strain>
    </source>
</reference>
<dbReference type="RefSeq" id="WP_378119322.1">
    <property type="nucleotide sequence ID" value="NZ_JBHRTF010000004.1"/>
</dbReference>
<evidence type="ECO:0000313" key="2">
    <source>
        <dbReference type="Proteomes" id="UP001595555"/>
    </source>
</evidence>
<sequence length="297" mass="34202">MKLMSLLWLVLCIWPSLLLAEVKSELRIPKGREVHDSAHDYFTDLMLKALNKAARGRPVPVLVPTMEMAQQRIVRELKSGRTIDIFWLGGTRERAMDLLAIPIPLERGLIGYRQFIVRKDRAADFDSVNSIADLARFKACVGSQWVDAEILKNARLTLVTSVGHENLFKQLAAGRCDYFPRAVHEAKNEMANRAAEYPELMVYDRLLLHYPFAVYFFVRKEDRELADWLTQGLEQMIDTGEFLANMKTHPHTRLAFPLNNYANKRLLTLPNPDGPQFAEEKNLRYWFQPADFGLTKP</sequence>
<dbReference type="SUPFAM" id="SSF53850">
    <property type="entry name" value="Periplasmic binding protein-like II"/>
    <property type="match status" value="1"/>
</dbReference>
<dbReference type="Proteomes" id="UP001595555">
    <property type="component" value="Unassembled WGS sequence"/>
</dbReference>
<gene>
    <name evidence="1" type="ORF">ACFODX_11810</name>
</gene>
<accession>A0ABV7FF51</accession>
<name>A0ABV7FF51_9GAMM</name>
<proteinExistence type="predicted"/>